<keyword evidence="4" id="KW-1185">Reference proteome</keyword>
<keyword evidence="1" id="KW-1133">Transmembrane helix</keyword>
<sequence length="340" mass="36563">MMLLVIGLVLLGVFLLRFRSDRRRLSNGVFLLLGLAFTGVWAIGSGAQGDLPVVLAGLLVLLSPLLVLVLAGLLMVNGGQMIRREGLRIANLLPLALGVVLLVPYVLLAVAIFTGGIWSIVILTSGTMAVSYVGFLFASFLLYSMFYGALPYRPGMDAIVVHGSGLVGARVPPLLASRLDRAIEVYRAELAAGRRPLLITSGGKGSDETVSEASAMAGYLVDQGVPADSVVLEDRSTTTRENLLYTKRLLGERGESTRMVLVTSNFHILRTAILARRLDLDAEVTGAKTAFYYLPSAILREFAAIVVAYKWINVIACLALMALPVLALVLTRDLPHHYGD</sequence>
<dbReference type="GO" id="GO:0000270">
    <property type="term" value="P:peptidoglycan metabolic process"/>
    <property type="evidence" value="ECO:0007669"/>
    <property type="project" value="TreeGrafter"/>
</dbReference>
<organism evidence="3 4">
    <name type="scientific">Nocardia colli</name>
    <dbReference type="NCBI Taxonomy" id="2545717"/>
    <lineage>
        <taxon>Bacteria</taxon>
        <taxon>Bacillati</taxon>
        <taxon>Actinomycetota</taxon>
        <taxon>Actinomycetes</taxon>
        <taxon>Mycobacteriales</taxon>
        <taxon>Nocardiaceae</taxon>
        <taxon>Nocardia</taxon>
    </lineage>
</organism>
<feature type="transmembrane region" description="Helical" evidence="1">
    <location>
        <begin position="95"/>
        <end position="123"/>
    </location>
</feature>
<gene>
    <name evidence="3" type="ORF">F3087_34990</name>
</gene>
<dbReference type="Gene3D" id="3.40.50.620">
    <property type="entry name" value="HUPs"/>
    <property type="match status" value="1"/>
</dbReference>
<dbReference type="CDD" id="cd06259">
    <property type="entry name" value="YdcF-like"/>
    <property type="match status" value="1"/>
</dbReference>
<dbReference type="Pfam" id="PF02698">
    <property type="entry name" value="DUF218"/>
    <property type="match status" value="1"/>
</dbReference>
<protein>
    <submittedName>
        <fullName evidence="3">YdcF family protein</fullName>
    </submittedName>
</protein>
<dbReference type="EMBL" id="VXLC01000021">
    <property type="protein sequence ID" value="KAA8884413.1"/>
    <property type="molecule type" value="Genomic_DNA"/>
</dbReference>
<dbReference type="InterPro" id="IPR051599">
    <property type="entry name" value="Cell_Envelope_Assoc"/>
</dbReference>
<dbReference type="OrthoDB" id="9782395at2"/>
<dbReference type="PANTHER" id="PTHR30336">
    <property type="entry name" value="INNER MEMBRANE PROTEIN, PROBABLE PERMEASE"/>
    <property type="match status" value="1"/>
</dbReference>
<reference evidence="3 4" key="1">
    <citation type="submission" date="2019-09" db="EMBL/GenBank/DDBJ databases">
        <authorList>
            <person name="Wang X."/>
        </authorList>
    </citation>
    <scope>NUCLEOTIDE SEQUENCE [LARGE SCALE GENOMIC DNA]</scope>
    <source>
        <strain evidence="3 4">CICC 11023</strain>
    </source>
</reference>
<dbReference type="GO" id="GO:0043164">
    <property type="term" value="P:Gram-negative-bacterium-type cell wall biogenesis"/>
    <property type="evidence" value="ECO:0007669"/>
    <property type="project" value="TreeGrafter"/>
</dbReference>
<keyword evidence="1" id="KW-0812">Transmembrane</keyword>
<dbReference type="InterPro" id="IPR014729">
    <property type="entry name" value="Rossmann-like_a/b/a_fold"/>
</dbReference>
<keyword evidence="1" id="KW-0472">Membrane</keyword>
<feature type="transmembrane region" description="Helical" evidence="1">
    <location>
        <begin position="53"/>
        <end position="74"/>
    </location>
</feature>
<dbReference type="Proteomes" id="UP000323876">
    <property type="component" value="Unassembled WGS sequence"/>
</dbReference>
<feature type="transmembrane region" description="Helical" evidence="1">
    <location>
        <begin position="129"/>
        <end position="150"/>
    </location>
</feature>
<evidence type="ECO:0000313" key="4">
    <source>
        <dbReference type="Proteomes" id="UP000323876"/>
    </source>
</evidence>
<dbReference type="InterPro" id="IPR003848">
    <property type="entry name" value="DUF218"/>
</dbReference>
<accession>A0A5N0E612</accession>
<dbReference type="PANTHER" id="PTHR30336:SF4">
    <property type="entry name" value="ENVELOPE BIOGENESIS FACTOR ELYC"/>
    <property type="match status" value="1"/>
</dbReference>
<feature type="domain" description="DUF218" evidence="2">
    <location>
        <begin position="157"/>
        <end position="302"/>
    </location>
</feature>
<evidence type="ECO:0000259" key="2">
    <source>
        <dbReference type="Pfam" id="PF02698"/>
    </source>
</evidence>
<proteinExistence type="predicted"/>
<dbReference type="GO" id="GO:0005886">
    <property type="term" value="C:plasma membrane"/>
    <property type="evidence" value="ECO:0007669"/>
    <property type="project" value="TreeGrafter"/>
</dbReference>
<comment type="caution">
    <text evidence="3">The sequence shown here is derived from an EMBL/GenBank/DDBJ whole genome shotgun (WGS) entry which is preliminary data.</text>
</comment>
<feature type="transmembrane region" description="Helical" evidence="1">
    <location>
        <begin position="311"/>
        <end position="330"/>
    </location>
</feature>
<dbReference type="AlphaFoldDB" id="A0A5N0E612"/>
<evidence type="ECO:0000256" key="1">
    <source>
        <dbReference type="SAM" id="Phobius"/>
    </source>
</evidence>
<evidence type="ECO:0000313" key="3">
    <source>
        <dbReference type="EMBL" id="KAA8884413.1"/>
    </source>
</evidence>
<name>A0A5N0E612_9NOCA</name>